<sequence>FDHFTTNCDLTLTLEELIGRLRQLTRYDNRLGDHGNPTRGGGGDRGGMSIGGLSMGERGRGVAHAMPPIDLSTVFLVTELAAEEEDGSSIFVISNEIRMWRSFLLREFDCRSKMLSKIARNS</sequence>
<protein>
    <submittedName>
        <fullName evidence="1">Uncharacterized protein</fullName>
    </submittedName>
</protein>
<organism evidence="1 2">
    <name type="scientific">Pristionchus fissidentatus</name>
    <dbReference type="NCBI Taxonomy" id="1538716"/>
    <lineage>
        <taxon>Eukaryota</taxon>
        <taxon>Metazoa</taxon>
        <taxon>Ecdysozoa</taxon>
        <taxon>Nematoda</taxon>
        <taxon>Chromadorea</taxon>
        <taxon>Rhabditida</taxon>
        <taxon>Rhabditina</taxon>
        <taxon>Diplogasteromorpha</taxon>
        <taxon>Diplogasteroidea</taxon>
        <taxon>Neodiplogasteridae</taxon>
        <taxon>Pristionchus</taxon>
    </lineage>
</organism>
<feature type="non-terminal residue" evidence="1">
    <location>
        <position position="1"/>
    </location>
</feature>
<name>A0AAV5VMP1_9BILA</name>
<dbReference type="AlphaFoldDB" id="A0AAV5VMP1"/>
<accession>A0AAV5VMP1</accession>
<gene>
    <name evidence="1" type="ORF">PFISCL1PPCAC_10850</name>
</gene>
<comment type="caution">
    <text evidence="1">The sequence shown here is derived from an EMBL/GenBank/DDBJ whole genome shotgun (WGS) entry which is preliminary data.</text>
</comment>
<keyword evidence="2" id="KW-1185">Reference proteome</keyword>
<evidence type="ECO:0000313" key="2">
    <source>
        <dbReference type="Proteomes" id="UP001432322"/>
    </source>
</evidence>
<dbReference type="EMBL" id="BTSY01000003">
    <property type="protein sequence ID" value="GMT19553.1"/>
    <property type="molecule type" value="Genomic_DNA"/>
</dbReference>
<reference evidence="1" key="1">
    <citation type="submission" date="2023-10" db="EMBL/GenBank/DDBJ databases">
        <title>Genome assembly of Pristionchus species.</title>
        <authorList>
            <person name="Yoshida K."/>
            <person name="Sommer R.J."/>
        </authorList>
    </citation>
    <scope>NUCLEOTIDE SEQUENCE</scope>
    <source>
        <strain evidence="1">RS5133</strain>
    </source>
</reference>
<dbReference type="Proteomes" id="UP001432322">
    <property type="component" value="Unassembled WGS sequence"/>
</dbReference>
<feature type="non-terminal residue" evidence="1">
    <location>
        <position position="122"/>
    </location>
</feature>
<evidence type="ECO:0000313" key="1">
    <source>
        <dbReference type="EMBL" id="GMT19553.1"/>
    </source>
</evidence>
<proteinExistence type="predicted"/>